<evidence type="ECO:0000313" key="2">
    <source>
        <dbReference type="EMBL" id="MFG3011168.1"/>
    </source>
</evidence>
<dbReference type="SUPFAM" id="SSF89392">
    <property type="entry name" value="Prokaryotic lipoproteins and lipoprotein localization factors"/>
    <property type="match status" value="1"/>
</dbReference>
<organism evidence="2 3">
    <name type="scientific">Streptomyces cinerochromogenes</name>
    <dbReference type="NCBI Taxonomy" id="66422"/>
    <lineage>
        <taxon>Bacteria</taxon>
        <taxon>Bacillati</taxon>
        <taxon>Actinomycetota</taxon>
        <taxon>Actinomycetes</taxon>
        <taxon>Kitasatosporales</taxon>
        <taxon>Streptomycetaceae</taxon>
        <taxon>Streptomyces</taxon>
    </lineage>
</organism>
<protein>
    <recommendedName>
        <fullName evidence="4">Lipoprotein</fullName>
    </recommendedName>
</protein>
<feature type="chain" id="PRO_5046794958" description="Lipoprotein" evidence="1">
    <location>
        <begin position="21"/>
        <end position="280"/>
    </location>
</feature>
<evidence type="ECO:0008006" key="4">
    <source>
        <dbReference type="Google" id="ProtNLM"/>
    </source>
</evidence>
<comment type="caution">
    <text evidence="2">The sequence shown here is derived from an EMBL/GenBank/DDBJ whole genome shotgun (WGS) entry which is preliminary data.</text>
</comment>
<dbReference type="RefSeq" id="WP_388314675.1">
    <property type="nucleotide sequence ID" value="NZ_JBIBCC010000001.1"/>
</dbReference>
<dbReference type="Proteomes" id="UP001604267">
    <property type="component" value="Unassembled WGS sequence"/>
</dbReference>
<dbReference type="PROSITE" id="PS51257">
    <property type="entry name" value="PROKAR_LIPOPROTEIN"/>
    <property type="match status" value="1"/>
</dbReference>
<dbReference type="EMBL" id="JBICYV010000005">
    <property type="protein sequence ID" value="MFG3011168.1"/>
    <property type="molecule type" value="Genomic_DNA"/>
</dbReference>
<gene>
    <name evidence="2" type="ORF">ACGFZB_12020</name>
</gene>
<keyword evidence="3" id="KW-1185">Reference proteome</keyword>
<accession>A0ABW7B4Z2</accession>
<feature type="signal peptide" evidence="1">
    <location>
        <begin position="1"/>
        <end position="20"/>
    </location>
</feature>
<keyword evidence="1" id="KW-0732">Signal</keyword>
<proteinExistence type="predicted"/>
<evidence type="ECO:0000256" key="1">
    <source>
        <dbReference type="SAM" id="SignalP"/>
    </source>
</evidence>
<dbReference type="InterPro" id="IPR029046">
    <property type="entry name" value="LolA/LolB/LppX"/>
</dbReference>
<sequence>MTKRHTAAWTAFTTAALVAASGCGTESAKTAVKAVEKADTKAMAALARATDRTQALGSAEVRMTTDTGTSGPIAMKGTYSWGDGYVFDVRMDTKAANMQAVNHSPTTHVLFVDGAYYYDVDPFPSGPYQGKDWIKVDGSVLFGKKGAQALSGDNGSPSASMKGLKYAKDVQNLGTQTVNGRRTTHYRGVIDSAHMGRLRDVYGEGSPMSKATGAKSILMDVWVGPDDLPVRLKEKIGVMTIGMDFDKFGKTATVKAPPAARTADLTEVIEKQQKQQRQQG</sequence>
<evidence type="ECO:0000313" key="3">
    <source>
        <dbReference type="Proteomes" id="UP001604267"/>
    </source>
</evidence>
<dbReference type="Gene3D" id="2.50.20.20">
    <property type="match status" value="1"/>
</dbReference>
<name>A0ABW7B4Z2_9ACTN</name>
<reference evidence="2 3" key="1">
    <citation type="submission" date="2024-10" db="EMBL/GenBank/DDBJ databases">
        <title>The Natural Products Discovery Center: Release of the First 8490 Sequenced Strains for Exploring Actinobacteria Biosynthetic Diversity.</title>
        <authorList>
            <person name="Kalkreuter E."/>
            <person name="Kautsar S.A."/>
            <person name="Yang D."/>
            <person name="Bader C.D."/>
            <person name="Teijaro C.N."/>
            <person name="Fluegel L."/>
            <person name="Davis C.M."/>
            <person name="Simpson J.R."/>
            <person name="Lauterbach L."/>
            <person name="Steele A.D."/>
            <person name="Gui C."/>
            <person name="Meng S."/>
            <person name="Li G."/>
            <person name="Viehrig K."/>
            <person name="Ye F."/>
            <person name="Su P."/>
            <person name="Kiefer A.F."/>
            <person name="Nichols A."/>
            <person name="Cepeda A.J."/>
            <person name="Yan W."/>
            <person name="Fan B."/>
            <person name="Jiang Y."/>
            <person name="Adhikari A."/>
            <person name="Zheng C.-J."/>
            <person name="Schuster L."/>
            <person name="Cowan T.M."/>
            <person name="Smanski M.J."/>
            <person name="Chevrette M.G."/>
            <person name="De Carvalho L.P.S."/>
            <person name="Shen B."/>
        </authorList>
    </citation>
    <scope>NUCLEOTIDE SEQUENCE [LARGE SCALE GENOMIC DNA]</scope>
    <source>
        <strain evidence="2 3">NPDC048320</strain>
    </source>
</reference>